<keyword evidence="2" id="KW-1185">Reference proteome</keyword>
<organism evidence="1 2">
    <name type="scientific">Methanimicrococcus blatticola</name>
    <dbReference type="NCBI Taxonomy" id="91560"/>
    <lineage>
        <taxon>Archaea</taxon>
        <taxon>Methanobacteriati</taxon>
        <taxon>Methanobacteriota</taxon>
        <taxon>Stenosarchaea group</taxon>
        <taxon>Methanomicrobia</taxon>
        <taxon>Methanosarcinales</taxon>
        <taxon>Methanosarcinaceae</taxon>
        <taxon>Methanimicrococcus</taxon>
    </lineage>
</organism>
<comment type="caution">
    <text evidence="1">The sequence shown here is derived from an EMBL/GenBank/DDBJ whole genome shotgun (WGS) entry which is preliminary data.</text>
</comment>
<protein>
    <submittedName>
        <fullName evidence="1">Uncharacterized protein</fullName>
    </submittedName>
</protein>
<accession>A0A484F549</accession>
<evidence type="ECO:0000313" key="1">
    <source>
        <dbReference type="EMBL" id="TDQ69460.1"/>
    </source>
</evidence>
<dbReference type="Proteomes" id="UP000294855">
    <property type="component" value="Unassembled WGS sequence"/>
</dbReference>
<dbReference type="AlphaFoldDB" id="A0A484F549"/>
<gene>
    <name evidence="1" type="ORF">C7391_0788</name>
</gene>
<sequence>MMISYLFNTELNINLILNYLFKKVELLKKASGMLWIFTVGSF</sequence>
<reference evidence="1 2" key="1">
    <citation type="submission" date="2019-03" db="EMBL/GenBank/DDBJ databases">
        <title>Genomic Encyclopedia of Type Strains, Phase IV (KMG-IV): sequencing the most valuable type-strain genomes for metagenomic binning, comparative biology and taxonomic classification.</title>
        <authorList>
            <person name="Goeker M."/>
        </authorList>
    </citation>
    <scope>NUCLEOTIDE SEQUENCE [LARGE SCALE GENOMIC DNA]</scope>
    <source>
        <strain evidence="1 2">DSM 13328</strain>
    </source>
</reference>
<evidence type="ECO:0000313" key="2">
    <source>
        <dbReference type="Proteomes" id="UP000294855"/>
    </source>
</evidence>
<name>A0A484F549_9EURY</name>
<dbReference type="EMBL" id="SNYS01000007">
    <property type="protein sequence ID" value="TDQ69460.1"/>
    <property type="molecule type" value="Genomic_DNA"/>
</dbReference>
<proteinExistence type="predicted"/>